<dbReference type="AlphaFoldDB" id="A0A9D1S4T8"/>
<organism evidence="1 2">
    <name type="scientific">Candidatus Fimadaptatus faecigallinarum</name>
    <dbReference type="NCBI Taxonomy" id="2840814"/>
    <lineage>
        <taxon>Bacteria</taxon>
        <taxon>Bacillati</taxon>
        <taxon>Bacillota</taxon>
        <taxon>Clostridia</taxon>
        <taxon>Eubacteriales</taxon>
        <taxon>Candidatus Fimadaptatus</taxon>
    </lineage>
</organism>
<reference evidence="1" key="2">
    <citation type="journal article" date="2021" name="PeerJ">
        <title>Extensive microbial diversity within the chicken gut microbiome revealed by metagenomics and culture.</title>
        <authorList>
            <person name="Gilroy R."/>
            <person name="Ravi A."/>
            <person name="Getino M."/>
            <person name="Pursley I."/>
            <person name="Horton D.L."/>
            <person name="Alikhan N.F."/>
            <person name="Baker D."/>
            <person name="Gharbi K."/>
            <person name="Hall N."/>
            <person name="Watson M."/>
            <person name="Adriaenssens E.M."/>
            <person name="Foster-Nyarko E."/>
            <person name="Jarju S."/>
            <person name="Secka A."/>
            <person name="Antonio M."/>
            <person name="Oren A."/>
            <person name="Chaudhuri R.R."/>
            <person name="La Ragione R."/>
            <person name="Hildebrand F."/>
            <person name="Pallen M.J."/>
        </authorList>
    </citation>
    <scope>NUCLEOTIDE SEQUENCE</scope>
    <source>
        <strain evidence="1">ChiSxjej2B14-8506</strain>
    </source>
</reference>
<name>A0A9D1S4T8_9FIRM</name>
<comment type="caution">
    <text evidence="1">The sequence shown here is derived from an EMBL/GenBank/DDBJ whole genome shotgun (WGS) entry which is preliminary data.</text>
</comment>
<evidence type="ECO:0000313" key="1">
    <source>
        <dbReference type="EMBL" id="HIU46597.1"/>
    </source>
</evidence>
<dbReference type="EMBL" id="DVNK01000033">
    <property type="protein sequence ID" value="HIU46597.1"/>
    <property type="molecule type" value="Genomic_DNA"/>
</dbReference>
<evidence type="ECO:0000313" key="2">
    <source>
        <dbReference type="Proteomes" id="UP000824123"/>
    </source>
</evidence>
<gene>
    <name evidence="1" type="ORF">IAC59_05000</name>
</gene>
<reference evidence="1" key="1">
    <citation type="submission" date="2020-10" db="EMBL/GenBank/DDBJ databases">
        <authorList>
            <person name="Gilroy R."/>
        </authorList>
    </citation>
    <scope>NUCLEOTIDE SEQUENCE</scope>
    <source>
        <strain evidence="1">ChiSxjej2B14-8506</strain>
    </source>
</reference>
<protein>
    <submittedName>
        <fullName evidence="1">Uncharacterized protein</fullName>
    </submittedName>
</protein>
<dbReference type="Proteomes" id="UP000824123">
    <property type="component" value="Unassembled WGS sequence"/>
</dbReference>
<accession>A0A9D1S4T8</accession>
<sequence length="206" mass="21619">MLREQLRDCVRGLRVAGAREPMALFTAQAGAISDAVALNQKLDELGLSAEARGPIILICPTRALAQALAAHGECWAAQQALEREGMCGTEAAAARPHGSKKCAQSTAACAAQMLPKLIEACGAPAAGHQVWALVRELGALARGWNEDDLALVARGLRLIEGPCDAAQRWAYARDVRRRAALALRTGTAGDALRACAYIMALGGIVI</sequence>
<proteinExistence type="predicted"/>